<dbReference type="PROSITE" id="PS50837">
    <property type="entry name" value="NACHT"/>
    <property type="match status" value="1"/>
</dbReference>
<dbReference type="OrthoDB" id="21416at2759"/>
<dbReference type="InterPro" id="IPR056884">
    <property type="entry name" value="NPHP3-like_N"/>
</dbReference>
<proteinExistence type="predicted"/>
<sequence length="559" mass="64406">MATSTSNNFARSLEKFRQELSDDQKRQFLTTNLEKVKGAMQEVQDQIGPDKKLRNFTRLKKFFEGMKQMEELVKIFRQVHEVVAFIWVHTSQCLLYFFADAESKGPIKLGMMIATTRINILELVLGVYQEIGDVLDGLGRYRRIFKKHTEARGILETYFDDVLQFHSGVLRVFPSQAKLMLPEGWKRFFSYAWPTFKTRFRPIIDSLKRHRALLSDEKLTVVIEDVQELSTDFKDRLTEIRETIKEKNAKHQDSIFNQKAWVIAKIDPLDYESDQQTASKQRYVNSGTWVLEDQRFKNWVQGNTTLDNILFLHGIPGSGKTTLASCIIEYLRSKGPKTNGSVAFFYFKHNLRKGTPRTKSEMLRALLAQFLNQDDALLECMHQQCAEKSKSDVLLGSFLEDCMKPCLINQKRVWVILDGFDECDEQYDTNRLESEQVIRWFQEEAIPLGCQIRLLISGQRNGHVEAMLSQTPEISLDTSQQHSCDIGDYTKSRASLIRKRFSLSSDEELGIVKKVATVSKGMFLYAKIVLDNLPCQESPADLDDELTQDNFAQGLDAAY</sequence>
<dbReference type="EMBL" id="JAGMUU010000009">
    <property type="protein sequence ID" value="KAH7145693.1"/>
    <property type="molecule type" value="Genomic_DNA"/>
</dbReference>
<evidence type="ECO:0000256" key="1">
    <source>
        <dbReference type="ARBA" id="ARBA00022737"/>
    </source>
</evidence>
<name>A0A9P9EW42_9HYPO</name>
<dbReference type="PANTHER" id="PTHR10039:SF14">
    <property type="entry name" value="NACHT DOMAIN-CONTAINING PROTEIN"/>
    <property type="match status" value="1"/>
</dbReference>
<dbReference type="AlphaFoldDB" id="A0A9P9EW42"/>
<reference evidence="3" key="1">
    <citation type="journal article" date="2021" name="Nat. Commun.">
        <title>Genetic determinants of endophytism in the Arabidopsis root mycobiome.</title>
        <authorList>
            <person name="Mesny F."/>
            <person name="Miyauchi S."/>
            <person name="Thiergart T."/>
            <person name="Pickel B."/>
            <person name="Atanasova L."/>
            <person name="Karlsson M."/>
            <person name="Huettel B."/>
            <person name="Barry K.W."/>
            <person name="Haridas S."/>
            <person name="Chen C."/>
            <person name="Bauer D."/>
            <person name="Andreopoulos W."/>
            <person name="Pangilinan J."/>
            <person name="LaButti K."/>
            <person name="Riley R."/>
            <person name="Lipzen A."/>
            <person name="Clum A."/>
            <person name="Drula E."/>
            <person name="Henrissat B."/>
            <person name="Kohler A."/>
            <person name="Grigoriev I.V."/>
            <person name="Martin F.M."/>
            <person name="Hacquard S."/>
        </authorList>
    </citation>
    <scope>NUCLEOTIDE SEQUENCE</scope>
    <source>
        <strain evidence="3">MPI-CAGE-AT-0021</strain>
    </source>
</reference>
<dbReference type="Proteomes" id="UP000717696">
    <property type="component" value="Unassembled WGS sequence"/>
</dbReference>
<dbReference type="Pfam" id="PF24883">
    <property type="entry name" value="NPHP3_N"/>
    <property type="match status" value="1"/>
</dbReference>
<evidence type="ECO:0000259" key="2">
    <source>
        <dbReference type="PROSITE" id="PS50837"/>
    </source>
</evidence>
<dbReference type="Gene3D" id="3.40.50.300">
    <property type="entry name" value="P-loop containing nucleotide triphosphate hydrolases"/>
    <property type="match status" value="1"/>
</dbReference>
<feature type="domain" description="NACHT" evidence="2">
    <location>
        <begin position="308"/>
        <end position="457"/>
    </location>
</feature>
<dbReference type="SUPFAM" id="SSF52540">
    <property type="entry name" value="P-loop containing nucleoside triphosphate hydrolases"/>
    <property type="match status" value="1"/>
</dbReference>
<evidence type="ECO:0000313" key="4">
    <source>
        <dbReference type="Proteomes" id="UP000717696"/>
    </source>
</evidence>
<evidence type="ECO:0000313" key="3">
    <source>
        <dbReference type="EMBL" id="KAH7145693.1"/>
    </source>
</evidence>
<gene>
    <name evidence="3" type="ORF">B0J13DRAFT_525217</name>
</gene>
<dbReference type="PANTHER" id="PTHR10039">
    <property type="entry name" value="AMELOGENIN"/>
    <property type="match status" value="1"/>
</dbReference>
<keyword evidence="1" id="KW-0677">Repeat</keyword>
<comment type="caution">
    <text evidence="3">The sequence shown here is derived from an EMBL/GenBank/DDBJ whole genome shotgun (WGS) entry which is preliminary data.</text>
</comment>
<keyword evidence="4" id="KW-1185">Reference proteome</keyword>
<organism evidence="3 4">
    <name type="scientific">Dactylonectria estremocensis</name>
    <dbReference type="NCBI Taxonomy" id="1079267"/>
    <lineage>
        <taxon>Eukaryota</taxon>
        <taxon>Fungi</taxon>
        <taxon>Dikarya</taxon>
        <taxon>Ascomycota</taxon>
        <taxon>Pezizomycotina</taxon>
        <taxon>Sordariomycetes</taxon>
        <taxon>Hypocreomycetidae</taxon>
        <taxon>Hypocreales</taxon>
        <taxon>Nectriaceae</taxon>
        <taxon>Dactylonectria</taxon>
    </lineage>
</organism>
<accession>A0A9P9EW42</accession>
<dbReference type="InterPro" id="IPR027417">
    <property type="entry name" value="P-loop_NTPase"/>
</dbReference>
<dbReference type="InterPro" id="IPR007111">
    <property type="entry name" value="NACHT_NTPase"/>
</dbReference>
<protein>
    <recommendedName>
        <fullName evidence="2">NACHT domain-containing protein</fullName>
    </recommendedName>
</protein>